<comment type="similarity">
    <text evidence="1">Belongs to the cysteine dioxygenase family.</text>
</comment>
<dbReference type="Proteomes" id="UP000238164">
    <property type="component" value="Chromosome 1"/>
</dbReference>
<keyword evidence="8" id="KW-1185">Reference proteome</keyword>
<keyword evidence="5 6" id="KW-0408">Iron</keyword>
<evidence type="ECO:0000256" key="1">
    <source>
        <dbReference type="ARBA" id="ARBA00006622"/>
    </source>
</evidence>
<organism evidence="7 8">
    <name type="scientific">Micropruina glycogenica</name>
    <dbReference type="NCBI Taxonomy" id="75385"/>
    <lineage>
        <taxon>Bacteria</taxon>
        <taxon>Bacillati</taxon>
        <taxon>Actinomycetota</taxon>
        <taxon>Actinomycetes</taxon>
        <taxon>Propionibacteriales</taxon>
        <taxon>Nocardioidaceae</taxon>
        <taxon>Micropruina</taxon>
    </lineage>
</organism>
<dbReference type="InterPro" id="IPR011051">
    <property type="entry name" value="RmlC_Cupin_sf"/>
</dbReference>
<dbReference type="PANTHER" id="PTHR12918">
    <property type="entry name" value="CYSTEINE DIOXYGENASE"/>
    <property type="match status" value="1"/>
</dbReference>
<dbReference type="OrthoDB" id="4217976at2"/>
<evidence type="ECO:0000313" key="7">
    <source>
        <dbReference type="EMBL" id="SPD88253.1"/>
    </source>
</evidence>
<evidence type="ECO:0000256" key="4">
    <source>
        <dbReference type="ARBA" id="ARBA00023002"/>
    </source>
</evidence>
<accession>A0A2N9JKZ9</accession>
<feature type="binding site" evidence="6">
    <location>
        <position position="72"/>
    </location>
    <ligand>
        <name>Fe cation</name>
        <dbReference type="ChEBI" id="CHEBI:24875"/>
        <note>catalytic</note>
    </ligand>
</feature>
<dbReference type="AlphaFoldDB" id="A0A2N9JKZ9"/>
<keyword evidence="2 6" id="KW-0479">Metal-binding</keyword>
<keyword evidence="4" id="KW-0560">Oxidoreductase</keyword>
<feature type="binding site" evidence="6">
    <location>
        <position position="74"/>
    </location>
    <ligand>
        <name>Fe cation</name>
        <dbReference type="ChEBI" id="CHEBI:24875"/>
        <note>catalytic</note>
    </ligand>
</feature>
<evidence type="ECO:0008006" key="9">
    <source>
        <dbReference type="Google" id="ProtNLM"/>
    </source>
</evidence>
<sequence>MTITAPTPALNRSRTPDPSLVALLQRVVDDCDRWLPLVRFDTDERYWVRLDVPEDVDLWLLTWTTAQGTELHDHGDSEAAFAVISGVLSETRVRDDELVVLERRPGAVVSVLPGELHDVRNELPEPAISIHAYSPRLATMTFYSFGDGRATPVRTVHGDVPEVD</sequence>
<dbReference type="InterPro" id="IPR010300">
    <property type="entry name" value="CDO_1"/>
</dbReference>
<evidence type="ECO:0000256" key="2">
    <source>
        <dbReference type="ARBA" id="ARBA00022723"/>
    </source>
</evidence>
<reference evidence="7 8" key="1">
    <citation type="submission" date="2018-02" db="EMBL/GenBank/DDBJ databases">
        <authorList>
            <person name="Cohen D.B."/>
            <person name="Kent A.D."/>
        </authorList>
    </citation>
    <scope>NUCLEOTIDE SEQUENCE [LARGE SCALE GENOMIC DNA]</scope>
    <source>
        <strain evidence="7">1</strain>
    </source>
</reference>
<proteinExistence type="inferred from homology"/>
<dbReference type="EMBL" id="LT985188">
    <property type="protein sequence ID" value="SPD88253.1"/>
    <property type="molecule type" value="Genomic_DNA"/>
</dbReference>
<dbReference type="Pfam" id="PF05995">
    <property type="entry name" value="CDO_I"/>
    <property type="match status" value="1"/>
</dbReference>
<dbReference type="InterPro" id="IPR014710">
    <property type="entry name" value="RmlC-like_jellyroll"/>
</dbReference>
<dbReference type="GO" id="GO:0016702">
    <property type="term" value="F:oxidoreductase activity, acting on single donors with incorporation of molecular oxygen, incorporation of two atoms of oxygen"/>
    <property type="evidence" value="ECO:0007669"/>
    <property type="project" value="InterPro"/>
</dbReference>
<keyword evidence="3" id="KW-0223">Dioxygenase</keyword>
<dbReference type="PANTHER" id="PTHR12918:SF1">
    <property type="entry name" value="CYSTEINE DIOXYGENASE TYPE 1"/>
    <property type="match status" value="1"/>
</dbReference>
<evidence type="ECO:0000313" key="8">
    <source>
        <dbReference type="Proteomes" id="UP000238164"/>
    </source>
</evidence>
<protein>
    <recommendedName>
        <fullName evidence="9">Cysteine dioxygenase</fullName>
    </recommendedName>
</protein>
<evidence type="ECO:0000256" key="5">
    <source>
        <dbReference type="ARBA" id="ARBA00023004"/>
    </source>
</evidence>
<dbReference type="RefSeq" id="WP_105186802.1">
    <property type="nucleotide sequence ID" value="NZ_BAAAGO010000044.1"/>
</dbReference>
<name>A0A2N9JKZ9_9ACTN</name>
<feature type="binding site" evidence="6">
    <location>
        <position position="117"/>
    </location>
    <ligand>
        <name>Fe cation</name>
        <dbReference type="ChEBI" id="CHEBI:24875"/>
        <note>catalytic</note>
    </ligand>
</feature>
<dbReference type="CDD" id="cd10548">
    <property type="entry name" value="cupin_CDO"/>
    <property type="match status" value="1"/>
</dbReference>
<gene>
    <name evidence="7" type="ORF">MPLG2_3223</name>
</gene>
<dbReference type="Gene3D" id="2.60.120.10">
    <property type="entry name" value="Jelly Rolls"/>
    <property type="match status" value="1"/>
</dbReference>
<dbReference type="GO" id="GO:0008198">
    <property type="term" value="F:ferrous iron binding"/>
    <property type="evidence" value="ECO:0007669"/>
    <property type="project" value="TreeGrafter"/>
</dbReference>
<evidence type="ECO:0000256" key="3">
    <source>
        <dbReference type="ARBA" id="ARBA00022964"/>
    </source>
</evidence>
<evidence type="ECO:0000256" key="6">
    <source>
        <dbReference type="PIRSR" id="PIRSR610300-51"/>
    </source>
</evidence>
<dbReference type="SUPFAM" id="SSF51182">
    <property type="entry name" value="RmlC-like cupins"/>
    <property type="match status" value="1"/>
</dbReference>
<dbReference type="KEGG" id="mgg:MPLG2_3223"/>